<comment type="subcellular location">
    <subcellularLocation>
        <location evidence="1">Cell membrane</location>
        <topology evidence="1">Multi-pass membrane protein</topology>
    </subcellularLocation>
</comment>
<accession>A0A9E5A5E0</accession>
<gene>
    <name evidence="11" type="ORF">O3H35_08500</name>
    <name evidence="10" type="ORF">O3H54_03380</name>
</gene>
<feature type="transmembrane region" description="Helical" evidence="8">
    <location>
        <begin position="420"/>
        <end position="438"/>
    </location>
</feature>
<feature type="transmembrane region" description="Helical" evidence="8">
    <location>
        <begin position="14"/>
        <end position="35"/>
    </location>
</feature>
<organism evidence="11">
    <name type="scientific">Methanobacterium veterum</name>
    <dbReference type="NCBI Taxonomy" id="408577"/>
    <lineage>
        <taxon>Archaea</taxon>
        <taxon>Methanobacteriati</taxon>
        <taxon>Methanobacteriota</taxon>
        <taxon>Methanomada group</taxon>
        <taxon>Methanobacteria</taxon>
        <taxon>Methanobacteriales</taxon>
        <taxon>Methanobacteriaceae</taxon>
        <taxon>Methanobacterium</taxon>
    </lineage>
</organism>
<feature type="transmembrane region" description="Helical" evidence="8">
    <location>
        <begin position="333"/>
        <end position="353"/>
    </location>
</feature>
<feature type="transmembrane region" description="Helical" evidence="8">
    <location>
        <begin position="207"/>
        <end position="226"/>
    </location>
</feature>
<dbReference type="RefSeq" id="WP_048080224.1">
    <property type="nucleotide sequence ID" value="NZ_JAPVER010000018.1"/>
</dbReference>
<keyword evidence="4 11" id="KW-0808">Transferase</keyword>
<dbReference type="EMBL" id="JAPVES010000030">
    <property type="protein sequence ID" value="MCZ3372672.1"/>
    <property type="molecule type" value="Genomic_DNA"/>
</dbReference>
<evidence type="ECO:0000256" key="4">
    <source>
        <dbReference type="ARBA" id="ARBA00022679"/>
    </source>
</evidence>
<evidence type="ECO:0000313" key="11">
    <source>
        <dbReference type="EMBL" id="MCZ3372672.1"/>
    </source>
</evidence>
<dbReference type="PANTHER" id="PTHR33908:SF11">
    <property type="entry name" value="MEMBRANE PROTEIN"/>
    <property type="match status" value="1"/>
</dbReference>
<dbReference type="EMBL" id="JAPVER010000018">
    <property type="protein sequence ID" value="MCZ3364917.1"/>
    <property type="molecule type" value="Genomic_DNA"/>
</dbReference>
<proteinExistence type="predicted"/>
<dbReference type="PANTHER" id="PTHR33908">
    <property type="entry name" value="MANNOSYLTRANSFERASE YKCB-RELATED"/>
    <property type="match status" value="1"/>
</dbReference>
<dbReference type="EC" id="2.4.-.-" evidence="11"/>
<comment type="caution">
    <text evidence="11">The sequence shown here is derived from an EMBL/GenBank/DDBJ whole genome shotgun (WGS) entry which is preliminary data.</text>
</comment>
<keyword evidence="6 8" id="KW-1133">Transmembrane helix</keyword>
<keyword evidence="3 11" id="KW-0328">Glycosyltransferase</keyword>
<feature type="transmembrane region" description="Helical" evidence="8">
    <location>
        <begin position="311"/>
        <end position="327"/>
    </location>
</feature>
<dbReference type="GO" id="GO:0005886">
    <property type="term" value="C:plasma membrane"/>
    <property type="evidence" value="ECO:0007669"/>
    <property type="project" value="UniProtKB-SubCell"/>
</dbReference>
<dbReference type="Pfam" id="PF13231">
    <property type="entry name" value="PMT_2"/>
    <property type="match status" value="1"/>
</dbReference>
<feature type="domain" description="Glycosyltransferase RgtA/B/C/D-like" evidence="9">
    <location>
        <begin position="69"/>
        <end position="223"/>
    </location>
</feature>
<evidence type="ECO:0000256" key="2">
    <source>
        <dbReference type="ARBA" id="ARBA00022475"/>
    </source>
</evidence>
<evidence type="ECO:0000256" key="5">
    <source>
        <dbReference type="ARBA" id="ARBA00022692"/>
    </source>
</evidence>
<dbReference type="GO" id="GO:0016763">
    <property type="term" value="F:pentosyltransferase activity"/>
    <property type="evidence" value="ECO:0007669"/>
    <property type="project" value="TreeGrafter"/>
</dbReference>
<sequence length="561" mass="64442">MGDLSNSHKLFKKYSGHILLAVLVIIVSLITYYRVKIQMDLGPIWDTYDFLSNALLFAGQGTGYSDLTRPPVLPFLTSILFRLGYTSSISIFIVDGLLFIFGVIGLFLLLKLQFNDILSFLGSLLYATFPIIISFVGVGLSDIPSVSFAIWTIYFTILAVKKNSKFFYLSFPLMMLTFLTRYPSALLIFPVLFYILINRKSVEIKDIIIGISSSLLLLIPVLIFFYEVFGNPFYSFLNFFGSSSATVSTNYSAYNPDILYFIKNLPLFIGDQLVTIIFIIILCFGVYLLFKSKKAFKSKIKLFNTPSLNKITVIKLILFIILTLAFVGTFGKLYYMGSEILFFAMAYLLYDLVKNLNINNIDIHLLVFAWFMAFFIFHSAYSVKDYRYFVTMAPAVAYFLILSINQIYGKLEFKIKNINVTSYLFSIILIIIIISSTMSCLSSVQETNNNLKIIDQNMKSASQWLINYDPNYETKTVYSDLWPYSGWYLKMNIGMMPIFRDDQMYYTGTNDHNFSQQDSIAANNYLVRNNVYYCFSTLQKLNLTSYKPIKQIGKTVIYKRV</sequence>
<dbReference type="InterPro" id="IPR038731">
    <property type="entry name" value="RgtA/B/C-like"/>
</dbReference>
<feature type="transmembrane region" description="Helical" evidence="8">
    <location>
        <begin position="273"/>
        <end position="290"/>
    </location>
</feature>
<dbReference type="AlphaFoldDB" id="A0A9E5A5E0"/>
<evidence type="ECO:0000256" key="3">
    <source>
        <dbReference type="ARBA" id="ARBA00022676"/>
    </source>
</evidence>
<feature type="transmembrane region" description="Helical" evidence="8">
    <location>
        <begin position="167"/>
        <end position="195"/>
    </location>
</feature>
<keyword evidence="5 8" id="KW-0812">Transmembrane</keyword>
<dbReference type="Proteomes" id="UP001074446">
    <property type="component" value="Unassembled WGS sequence"/>
</dbReference>
<evidence type="ECO:0000256" key="6">
    <source>
        <dbReference type="ARBA" id="ARBA00022989"/>
    </source>
</evidence>
<keyword evidence="7 8" id="KW-0472">Membrane</keyword>
<keyword evidence="12" id="KW-1185">Reference proteome</keyword>
<evidence type="ECO:0000313" key="10">
    <source>
        <dbReference type="EMBL" id="MCZ3364917.1"/>
    </source>
</evidence>
<dbReference type="Proteomes" id="UP001068021">
    <property type="component" value="Unassembled WGS sequence"/>
</dbReference>
<protein>
    <submittedName>
        <fullName evidence="11">Glycosyltransferase family 39 protein</fullName>
        <ecNumber evidence="11">2.4.-.-</ecNumber>
    </submittedName>
</protein>
<dbReference type="InterPro" id="IPR050297">
    <property type="entry name" value="LipidA_mod_glycosyltrf_83"/>
</dbReference>
<reference evidence="11" key="1">
    <citation type="submission" date="2022-12" db="EMBL/GenBank/DDBJ databases">
        <title>Reclassification of two methanogenic archaea species isolated from the Kolyma lowland permafrost.</title>
        <authorList>
            <person name="Trubitsyn V.E."/>
            <person name="Rivkina E.M."/>
            <person name="Shcherbakova V.A."/>
        </authorList>
    </citation>
    <scope>NUCLEOTIDE SEQUENCE</scope>
    <source>
        <strain evidence="10">M2</strain>
        <strain evidence="11">MK4</strain>
    </source>
</reference>
<feature type="transmembrane region" description="Helical" evidence="8">
    <location>
        <begin position="365"/>
        <end position="383"/>
    </location>
</feature>
<feature type="transmembrane region" description="Helical" evidence="8">
    <location>
        <begin position="85"/>
        <end position="110"/>
    </location>
</feature>
<dbReference type="GO" id="GO:0008610">
    <property type="term" value="P:lipid biosynthetic process"/>
    <property type="evidence" value="ECO:0007669"/>
    <property type="project" value="UniProtKB-ARBA"/>
</dbReference>
<feature type="transmembrane region" description="Helical" evidence="8">
    <location>
        <begin position="117"/>
        <end position="137"/>
    </location>
</feature>
<feature type="transmembrane region" description="Helical" evidence="8">
    <location>
        <begin position="389"/>
        <end position="408"/>
    </location>
</feature>
<evidence type="ECO:0000313" key="12">
    <source>
        <dbReference type="Proteomes" id="UP001068021"/>
    </source>
</evidence>
<evidence type="ECO:0000256" key="7">
    <source>
        <dbReference type="ARBA" id="ARBA00023136"/>
    </source>
</evidence>
<keyword evidence="2" id="KW-1003">Cell membrane</keyword>
<evidence type="ECO:0000256" key="1">
    <source>
        <dbReference type="ARBA" id="ARBA00004651"/>
    </source>
</evidence>
<evidence type="ECO:0000256" key="8">
    <source>
        <dbReference type="SAM" id="Phobius"/>
    </source>
</evidence>
<evidence type="ECO:0000259" key="9">
    <source>
        <dbReference type="Pfam" id="PF13231"/>
    </source>
</evidence>
<name>A0A9E5A5E0_9EURY</name>